<evidence type="ECO:0000256" key="1">
    <source>
        <dbReference type="SAM" id="SignalP"/>
    </source>
</evidence>
<dbReference type="InterPro" id="IPR005183">
    <property type="entry name" value="DUF305_CopM-like"/>
</dbReference>
<keyword evidence="4" id="KW-1185">Reference proteome</keyword>
<dbReference type="RefSeq" id="WP_189447154.1">
    <property type="nucleotide sequence ID" value="NZ_BMXY01000001.1"/>
</dbReference>
<feature type="domain" description="DUF305" evidence="2">
    <location>
        <begin position="125"/>
        <end position="182"/>
    </location>
</feature>
<dbReference type="Gene3D" id="1.20.1260.10">
    <property type="match status" value="1"/>
</dbReference>
<dbReference type="Proteomes" id="UP000643403">
    <property type="component" value="Unassembled WGS sequence"/>
</dbReference>
<organism evidence="3 4">
    <name type="scientific">Cognatilysobacter xinjiangensis</name>
    <dbReference type="NCBI Taxonomy" id="546892"/>
    <lineage>
        <taxon>Bacteria</taxon>
        <taxon>Pseudomonadati</taxon>
        <taxon>Pseudomonadota</taxon>
        <taxon>Gammaproteobacteria</taxon>
        <taxon>Lysobacterales</taxon>
        <taxon>Lysobacteraceae</taxon>
        <taxon>Cognatilysobacter</taxon>
    </lineage>
</organism>
<keyword evidence="1" id="KW-0732">Signal</keyword>
<feature type="chain" id="PRO_5046615340" description="DUF305 domain-containing protein" evidence="1">
    <location>
        <begin position="29"/>
        <end position="188"/>
    </location>
</feature>
<dbReference type="PANTHER" id="PTHR36933">
    <property type="entry name" value="SLL0788 PROTEIN"/>
    <property type="match status" value="1"/>
</dbReference>
<accession>A0ABQ3BTU3</accession>
<dbReference type="PANTHER" id="PTHR36933:SF1">
    <property type="entry name" value="SLL0788 PROTEIN"/>
    <property type="match status" value="1"/>
</dbReference>
<feature type="signal peptide" evidence="1">
    <location>
        <begin position="1"/>
        <end position="28"/>
    </location>
</feature>
<evidence type="ECO:0000259" key="2">
    <source>
        <dbReference type="Pfam" id="PF03713"/>
    </source>
</evidence>
<name>A0ABQ3BTU3_9GAMM</name>
<proteinExistence type="predicted"/>
<comment type="caution">
    <text evidence="3">The sequence shown here is derived from an EMBL/GenBank/DDBJ whole genome shotgun (WGS) entry which is preliminary data.</text>
</comment>
<dbReference type="EMBL" id="BMXY01000001">
    <property type="protein sequence ID" value="GGZ57343.1"/>
    <property type="molecule type" value="Genomic_DNA"/>
</dbReference>
<feature type="domain" description="DUF305" evidence="2">
    <location>
        <begin position="41"/>
        <end position="117"/>
    </location>
</feature>
<protein>
    <recommendedName>
        <fullName evidence="2">DUF305 domain-containing protein</fullName>
    </recommendedName>
</protein>
<reference evidence="4" key="1">
    <citation type="journal article" date="2019" name="Int. J. Syst. Evol. Microbiol.">
        <title>The Global Catalogue of Microorganisms (GCM) 10K type strain sequencing project: providing services to taxonomists for standard genome sequencing and annotation.</title>
        <authorList>
            <consortium name="The Broad Institute Genomics Platform"/>
            <consortium name="The Broad Institute Genome Sequencing Center for Infectious Disease"/>
            <person name="Wu L."/>
            <person name="Ma J."/>
        </authorList>
    </citation>
    <scope>NUCLEOTIDE SEQUENCE [LARGE SCALE GENOMIC DNA]</scope>
    <source>
        <strain evidence="4">KCTC 22558</strain>
    </source>
</reference>
<sequence length="188" mass="21794">MRTFLTSQLRLMWQALALLLVLTGTASAAAPAPEPATARYEVDFMQDMIDHHAMATMMATTCESKAVHAELRELCTDIRMSQQQEIAQMQGWLQSWYGIRYQPQMKPGDMRRMERMAQLPPAEYEVEFMQSMIRHHRIAIRRASVCLDRAAHPELANLCADIIQVQLDEIRMMESWLCQWYGICRRSS</sequence>
<dbReference type="InterPro" id="IPR012347">
    <property type="entry name" value="Ferritin-like"/>
</dbReference>
<dbReference type="Pfam" id="PF03713">
    <property type="entry name" value="DUF305"/>
    <property type="match status" value="2"/>
</dbReference>
<gene>
    <name evidence="3" type="ORF">GCM10008101_08650</name>
</gene>
<evidence type="ECO:0000313" key="3">
    <source>
        <dbReference type="EMBL" id="GGZ57343.1"/>
    </source>
</evidence>
<evidence type="ECO:0000313" key="4">
    <source>
        <dbReference type="Proteomes" id="UP000643403"/>
    </source>
</evidence>